<dbReference type="InterPro" id="IPR029058">
    <property type="entry name" value="AB_hydrolase_fold"/>
</dbReference>
<name>A0A1M4XCR7_9BACT</name>
<gene>
    <name evidence="1" type="ORF">SAMN05444362_102477</name>
</gene>
<accession>A0A1M4XCR7</accession>
<evidence type="ECO:0000313" key="2">
    <source>
        <dbReference type="Proteomes" id="UP000184480"/>
    </source>
</evidence>
<dbReference type="SUPFAM" id="SSF53474">
    <property type="entry name" value="alpha/beta-Hydrolases"/>
    <property type="match status" value="1"/>
</dbReference>
<evidence type="ECO:0000313" key="1">
    <source>
        <dbReference type="EMBL" id="SHE91379.1"/>
    </source>
</evidence>
<organism evidence="1 2">
    <name type="scientific">Dysgonomonas macrotermitis</name>
    <dbReference type="NCBI Taxonomy" id="1346286"/>
    <lineage>
        <taxon>Bacteria</taxon>
        <taxon>Pseudomonadati</taxon>
        <taxon>Bacteroidota</taxon>
        <taxon>Bacteroidia</taxon>
        <taxon>Bacteroidales</taxon>
        <taxon>Dysgonomonadaceae</taxon>
        <taxon>Dysgonomonas</taxon>
    </lineage>
</organism>
<keyword evidence="2" id="KW-1185">Reference proteome</keyword>
<dbReference type="Proteomes" id="UP000184480">
    <property type="component" value="Unassembled WGS sequence"/>
</dbReference>
<dbReference type="RefSeq" id="WP_070808632.1">
    <property type="nucleotide sequence ID" value="NZ_BBXL01000024.1"/>
</dbReference>
<evidence type="ECO:0008006" key="3">
    <source>
        <dbReference type="Google" id="ProtNLM"/>
    </source>
</evidence>
<proteinExistence type="predicted"/>
<reference evidence="2" key="1">
    <citation type="submission" date="2016-11" db="EMBL/GenBank/DDBJ databases">
        <authorList>
            <person name="Varghese N."/>
            <person name="Submissions S."/>
        </authorList>
    </citation>
    <scope>NUCLEOTIDE SEQUENCE [LARGE SCALE GENOMIC DNA]</scope>
    <source>
        <strain evidence="2">DSM 27370</strain>
    </source>
</reference>
<protein>
    <recommendedName>
        <fullName evidence="3">Pimeloyl-ACP methyl ester carboxylesterase</fullName>
    </recommendedName>
</protein>
<dbReference type="STRING" id="1346286.SAMN05444362_102477"/>
<sequence length="217" mass="25185">MNKNIYIFSGLGADERAFSHLDFSSYNVHFIKWIPVEKDDSLERYAMRLLSQIEGTKPVLIGLSFGGIMAIEVAKQIEAGKVIIISSAKNKNEIPFYYRFIGKLNLHKLIPSRIFLKSNRIINYIFGITSTSDQQLFKQILLDTNPLFLKWAIDKIIKWKNTYLLSNLYHIHGENDKILPYYFINANYAVKDGGHLMIISKHKEVWETLRLQLENSN</sequence>
<dbReference type="EMBL" id="FQUC01000002">
    <property type="protein sequence ID" value="SHE91379.1"/>
    <property type="molecule type" value="Genomic_DNA"/>
</dbReference>
<dbReference type="AlphaFoldDB" id="A0A1M4XCR7"/>
<dbReference type="Gene3D" id="3.40.50.1820">
    <property type="entry name" value="alpha/beta hydrolase"/>
    <property type="match status" value="1"/>
</dbReference>